<proteinExistence type="predicted"/>
<dbReference type="SUPFAM" id="SSF55486">
    <property type="entry name" value="Metalloproteases ('zincins'), catalytic domain"/>
    <property type="match status" value="1"/>
</dbReference>
<reference evidence="1 2" key="1">
    <citation type="journal article" date="2023" name="Arcadia Sci">
        <title>De novo assembly of a long-read Amblyomma americanum tick genome.</title>
        <authorList>
            <person name="Chou S."/>
            <person name="Poskanzer K.E."/>
            <person name="Rollins M."/>
            <person name="Thuy-Boun P.S."/>
        </authorList>
    </citation>
    <scope>NUCLEOTIDE SEQUENCE [LARGE SCALE GENOMIC DNA]</scope>
    <source>
        <strain evidence="1">F_SG_1</strain>
        <tissue evidence="1">Salivary glands</tissue>
    </source>
</reference>
<evidence type="ECO:0000313" key="2">
    <source>
        <dbReference type="Proteomes" id="UP001321473"/>
    </source>
</evidence>
<dbReference type="GO" id="GO:0004222">
    <property type="term" value="F:metalloendopeptidase activity"/>
    <property type="evidence" value="ECO:0007669"/>
    <property type="project" value="InterPro"/>
</dbReference>
<dbReference type="GO" id="GO:0006508">
    <property type="term" value="P:proteolysis"/>
    <property type="evidence" value="ECO:0007669"/>
    <property type="project" value="InterPro"/>
</dbReference>
<gene>
    <name evidence="1" type="ORF">V5799_007458</name>
</gene>
<dbReference type="PROSITE" id="PS51885">
    <property type="entry name" value="NEPRILYSIN"/>
    <property type="match status" value="1"/>
</dbReference>
<organism evidence="1 2">
    <name type="scientific">Amblyomma americanum</name>
    <name type="common">Lone star tick</name>
    <dbReference type="NCBI Taxonomy" id="6943"/>
    <lineage>
        <taxon>Eukaryota</taxon>
        <taxon>Metazoa</taxon>
        <taxon>Ecdysozoa</taxon>
        <taxon>Arthropoda</taxon>
        <taxon>Chelicerata</taxon>
        <taxon>Arachnida</taxon>
        <taxon>Acari</taxon>
        <taxon>Parasitiformes</taxon>
        <taxon>Ixodida</taxon>
        <taxon>Ixodoidea</taxon>
        <taxon>Ixodidae</taxon>
        <taxon>Amblyomminae</taxon>
        <taxon>Amblyomma</taxon>
    </lineage>
</organism>
<dbReference type="Proteomes" id="UP001321473">
    <property type="component" value="Unassembled WGS sequence"/>
</dbReference>
<evidence type="ECO:0000313" key="1">
    <source>
        <dbReference type="EMBL" id="KAK8786178.1"/>
    </source>
</evidence>
<keyword evidence="2" id="KW-1185">Reference proteome</keyword>
<name>A0AAQ4FHV3_AMBAM</name>
<sequence length="614" mass="67563">MAPQVPLKADPEEDLTRTRGFCCETEAVQVASVLNASGDPCSDFYDYVCSRSAGPDATYVSPMFRVLTKWRLVQLLRTQSRRSEAGALLTFLRQAVPANAPDVTSQAAVANLTSAIAATARSALAATELRQIVRFFVEASVKYGLPSVVSFAALPSSSSHSPSSTLKLTRNMNCGPTPVYWNMTAAAAVGAFNKIWNATVTVEQVVDFGKVLCKLSGSNGSTKVTVVTVDTPVLPLTDHEWGEILKEFVLPAYPNVSSVYQVQEEGLSDVLTVIADAANHPVSAAYIVTCMALNTYEVMRPLMRRSTVLSYPPSCEQLGVCEVEEVFKAEAISTQETDDYIRDYFSHVVDTVSTEALISLTPGLFSRKDRAAVIRCLKRMKLMLPKEIAGCDVVVPKFDPKNSFAENLLLARAYAYDLRKARNARNIPSAKDLFKPEVSRREDIVFVPSNLYMLLKVDASPQDTVHIPTIGVGMATEVWSFLLERTTWSQETSTIIEARLRCFGNGDHSSRSGNGRWLRAFSTALGLASIIHPERQEGWRNSYRVGRTTFTEGQLAYLLWVYNRCESPAKVMPEEDINLAVQNSASFAEAFECPDDSPILSKKSCLRPNLPKKA</sequence>
<comment type="caution">
    <text evidence="1">The sequence shown here is derived from an EMBL/GenBank/DDBJ whole genome shotgun (WGS) entry which is preliminary data.</text>
</comment>
<dbReference type="EMBL" id="JARKHS020002918">
    <property type="protein sequence ID" value="KAK8786178.1"/>
    <property type="molecule type" value="Genomic_DNA"/>
</dbReference>
<protein>
    <submittedName>
        <fullName evidence="1">Uncharacterized protein</fullName>
    </submittedName>
</protein>
<dbReference type="InterPro" id="IPR000718">
    <property type="entry name" value="Peptidase_M13"/>
</dbReference>
<dbReference type="AlphaFoldDB" id="A0AAQ4FHV3"/>
<accession>A0AAQ4FHV3</accession>